<dbReference type="InterPro" id="IPR027104">
    <property type="entry name" value="Prp3"/>
</dbReference>
<dbReference type="AlphaFoldDB" id="A0AAW1AQP2"/>
<sequence length="169" mass="19537">MSRRRMQKEMMMRNLKKTNKCSLVWEGTAKERSFGEVTFKQCPTENMAREHFKKHGTEHYWDLGSERGRAASLGLLRMSAVPHIQRRTHPVQHFRFSFHSLITANIPNGASIMDDDLTAHRRHRGIIYAYEFSTDKLVAESVLPICCSSYNDVAGYSYNIPLVVPYDNI</sequence>
<dbReference type="PANTHER" id="PTHR14212:SF0">
    <property type="entry name" value="U4_U6 SMALL NUCLEAR RIBONUCLEOPROTEIN PRP3"/>
    <property type="match status" value="1"/>
</dbReference>
<dbReference type="PANTHER" id="PTHR14212">
    <property type="entry name" value="U4/U6-ASSOCIATED RNA SPLICING FACTOR-RELATED"/>
    <property type="match status" value="1"/>
</dbReference>
<dbReference type="Proteomes" id="UP001474421">
    <property type="component" value="Unassembled WGS sequence"/>
</dbReference>
<dbReference type="InterPro" id="IPR010541">
    <property type="entry name" value="Prp3_C"/>
</dbReference>
<evidence type="ECO:0000259" key="1">
    <source>
        <dbReference type="Pfam" id="PF06544"/>
    </source>
</evidence>
<feature type="domain" description="Small nuclear ribonucleoprotein Prp3 C-terminal" evidence="1">
    <location>
        <begin position="16"/>
        <end position="63"/>
    </location>
</feature>
<evidence type="ECO:0000313" key="2">
    <source>
        <dbReference type="EMBL" id="KAK9392071.1"/>
    </source>
</evidence>
<keyword evidence="3" id="KW-1185">Reference proteome</keyword>
<accession>A0AAW1AQP2</accession>
<dbReference type="Pfam" id="PF06544">
    <property type="entry name" value="Prp3_C"/>
    <property type="match status" value="1"/>
</dbReference>
<organism evidence="2 3">
    <name type="scientific">Crotalus adamanteus</name>
    <name type="common">Eastern diamondback rattlesnake</name>
    <dbReference type="NCBI Taxonomy" id="8729"/>
    <lineage>
        <taxon>Eukaryota</taxon>
        <taxon>Metazoa</taxon>
        <taxon>Chordata</taxon>
        <taxon>Craniata</taxon>
        <taxon>Vertebrata</taxon>
        <taxon>Euteleostomi</taxon>
        <taxon>Lepidosauria</taxon>
        <taxon>Squamata</taxon>
        <taxon>Bifurcata</taxon>
        <taxon>Unidentata</taxon>
        <taxon>Episquamata</taxon>
        <taxon>Toxicofera</taxon>
        <taxon>Serpentes</taxon>
        <taxon>Colubroidea</taxon>
        <taxon>Viperidae</taxon>
        <taxon>Crotalinae</taxon>
        <taxon>Crotalus</taxon>
    </lineage>
</organism>
<dbReference type="GO" id="GO:0000398">
    <property type="term" value="P:mRNA splicing, via spliceosome"/>
    <property type="evidence" value="ECO:0007669"/>
    <property type="project" value="InterPro"/>
</dbReference>
<reference evidence="2 3" key="1">
    <citation type="journal article" date="2024" name="Proc. Natl. Acad. Sci. U.S.A.">
        <title>The genetic regulatory architecture and epigenomic basis for age-related changes in rattlesnake venom.</title>
        <authorList>
            <person name="Hogan M.P."/>
            <person name="Holding M.L."/>
            <person name="Nystrom G.S."/>
            <person name="Colston T.J."/>
            <person name="Bartlett D.A."/>
            <person name="Mason A.J."/>
            <person name="Ellsworth S.A."/>
            <person name="Rautsaw R.M."/>
            <person name="Lawrence K.C."/>
            <person name="Strickland J.L."/>
            <person name="He B."/>
            <person name="Fraser P."/>
            <person name="Margres M.J."/>
            <person name="Gilbert D.M."/>
            <person name="Gibbs H.L."/>
            <person name="Parkinson C.L."/>
            <person name="Rokyta D.R."/>
        </authorList>
    </citation>
    <scope>NUCLEOTIDE SEQUENCE [LARGE SCALE GENOMIC DNA]</scope>
    <source>
        <strain evidence="2">DRR0105</strain>
    </source>
</reference>
<dbReference type="GO" id="GO:0046540">
    <property type="term" value="C:U4/U6 x U5 tri-snRNP complex"/>
    <property type="evidence" value="ECO:0007669"/>
    <property type="project" value="InterPro"/>
</dbReference>
<proteinExistence type="predicted"/>
<evidence type="ECO:0000313" key="3">
    <source>
        <dbReference type="Proteomes" id="UP001474421"/>
    </source>
</evidence>
<gene>
    <name evidence="2" type="ORF">NXF25_017658</name>
</gene>
<dbReference type="EMBL" id="JAOTOJ010000017">
    <property type="protein sequence ID" value="KAK9392071.1"/>
    <property type="molecule type" value="Genomic_DNA"/>
</dbReference>
<comment type="caution">
    <text evidence="2">The sequence shown here is derived from an EMBL/GenBank/DDBJ whole genome shotgun (WGS) entry which is preliminary data.</text>
</comment>
<protein>
    <submittedName>
        <fullName evidence="2">F-box/WD repeat-containing protein 8-like</fullName>
    </submittedName>
</protein>
<name>A0AAW1AQP2_CROAD</name>